<sequence length="87" mass="9795">MKLGELTEEQMARAQQRGWRLVYRVSAAGNHFRLLVRHPDGTRTSSPVQLPPVLLEIVDVLEPDWDGTWEELVQAAEILAAPVNPQP</sequence>
<reference evidence="1 2" key="1">
    <citation type="submission" date="2019-11" db="EMBL/GenBank/DDBJ databases">
        <title>Acidiferrimicrobium australis gen. nov., sp. nov., an acidophilic and obligately heterotrophic, member of the Actinobacteria that catalyses dissimilatory oxido- reduction of iron isolated from metal-rich acidic water in Chile.</title>
        <authorList>
            <person name="Gonzalez D."/>
            <person name="Huber K."/>
            <person name="Hedrich S."/>
            <person name="Rojas-Villalobos C."/>
            <person name="Quatrini R."/>
            <person name="Dinamarca M.A."/>
            <person name="Schwarz A."/>
            <person name="Canales C."/>
            <person name="Nancucheo I."/>
        </authorList>
    </citation>
    <scope>NUCLEOTIDE SEQUENCE [LARGE SCALE GENOMIC DNA]</scope>
    <source>
        <strain evidence="1 2">USS-CCA1</strain>
    </source>
</reference>
<accession>A0ABW9QTR8</accession>
<evidence type="ECO:0000313" key="2">
    <source>
        <dbReference type="Proteomes" id="UP000437736"/>
    </source>
</evidence>
<organism evidence="1 2">
    <name type="scientific">Acidiferrimicrobium australe</name>
    <dbReference type="NCBI Taxonomy" id="2664430"/>
    <lineage>
        <taxon>Bacteria</taxon>
        <taxon>Bacillati</taxon>
        <taxon>Actinomycetota</taxon>
        <taxon>Acidimicrobiia</taxon>
        <taxon>Acidimicrobiales</taxon>
        <taxon>Acidimicrobiaceae</taxon>
        <taxon>Acidiferrimicrobium</taxon>
    </lineage>
</organism>
<proteinExistence type="predicted"/>
<name>A0ABW9QTR8_9ACTN</name>
<gene>
    <name evidence="1" type="ORF">GHK86_09045</name>
</gene>
<protein>
    <recommendedName>
        <fullName evidence="3">Type II toxin-antitoxin system HicA family toxin</fullName>
    </recommendedName>
</protein>
<dbReference type="Proteomes" id="UP000437736">
    <property type="component" value="Unassembled WGS sequence"/>
</dbReference>
<evidence type="ECO:0000313" key="1">
    <source>
        <dbReference type="EMBL" id="MST32863.1"/>
    </source>
</evidence>
<dbReference type="EMBL" id="WJHE01000414">
    <property type="protein sequence ID" value="MST32863.1"/>
    <property type="molecule type" value="Genomic_DNA"/>
</dbReference>
<evidence type="ECO:0008006" key="3">
    <source>
        <dbReference type="Google" id="ProtNLM"/>
    </source>
</evidence>
<comment type="caution">
    <text evidence="1">The sequence shown here is derived from an EMBL/GenBank/DDBJ whole genome shotgun (WGS) entry which is preliminary data.</text>
</comment>
<keyword evidence="2" id="KW-1185">Reference proteome</keyword>